<dbReference type="Proteomes" id="UP000239896">
    <property type="component" value="Unassembled WGS sequence"/>
</dbReference>
<protein>
    <submittedName>
        <fullName evidence="2">Uncharacterized protein</fullName>
    </submittedName>
</protein>
<dbReference type="EMBL" id="PVTM01000005">
    <property type="protein sequence ID" value="PRY72052.1"/>
    <property type="molecule type" value="Genomic_DNA"/>
</dbReference>
<organism evidence="2 3">
    <name type="scientific">Halomonas ventosae</name>
    <dbReference type="NCBI Taxonomy" id="229007"/>
    <lineage>
        <taxon>Bacteria</taxon>
        <taxon>Pseudomonadati</taxon>
        <taxon>Pseudomonadota</taxon>
        <taxon>Gammaproteobacteria</taxon>
        <taxon>Oceanospirillales</taxon>
        <taxon>Halomonadaceae</taxon>
        <taxon>Halomonas</taxon>
    </lineage>
</organism>
<feature type="region of interest" description="Disordered" evidence="1">
    <location>
        <begin position="47"/>
        <end position="78"/>
    </location>
</feature>
<evidence type="ECO:0000313" key="2">
    <source>
        <dbReference type="EMBL" id="PRY72052.1"/>
    </source>
</evidence>
<proteinExistence type="predicted"/>
<keyword evidence="3" id="KW-1185">Reference proteome</keyword>
<evidence type="ECO:0000256" key="1">
    <source>
        <dbReference type="SAM" id="MobiDB-lite"/>
    </source>
</evidence>
<name>A0A2T0VNX3_9GAMM</name>
<reference evidence="2 3" key="1">
    <citation type="submission" date="2018-03" db="EMBL/GenBank/DDBJ databases">
        <title>Comparative analysis of microorganisms from saline springs in Andes Mountain Range, Colombia.</title>
        <authorList>
            <person name="Rubin E."/>
        </authorList>
    </citation>
    <scope>NUCLEOTIDE SEQUENCE [LARGE SCALE GENOMIC DNA]</scope>
    <source>
        <strain evidence="2 3">USBA 854</strain>
    </source>
</reference>
<comment type="caution">
    <text evidence="2">The sequence shown here is derived from an EMBL/GenBank/DDBJ whole genome shotgun (WGS) entry which is preliminary data.</text>
</comment>
<sequence length="78" mass="8614">MTYRITEAHDHTAAAKVCTRSPAPLRNGLTALLDQDDIVRPEFRNEAILAGRPRHPGHGRQGDARRQPESAGKSSSWI</sequence>
<dbReference type="AlphaFoldDB" id="A0A2T0VNX3"/>
<accession>A0A2T0VNX3</accession>
<dbReference type="RefSeq" id="WP_106230458.1">
    <property type="nucleotide sequence ID" value="NZ_PVTM01000005.1"/>
</dbReference>
<evidence type="ECO:0000313" key="3">
    <source>
        <dbReference type="Proteomes" id="UP000239896"/>
    </source>
</evidence>
<gene>
    <name evidence="2" type="ORF">BCL64_105195</name>
</gene>